<dbReference type="Pfam" id="PF00534">
    <property type="entry name" value="Glycos_transf_1"/>
    <property type="match status" value="1"/>
</dbReference>
<feature type="domain" description="Glycosyl transferase family 1" evidence="3">
    <location>
        <begin position="167"/>
        <end position="309"/>
    </location>
</feature>
<dbReference type="InterPro" id="IPR050194">
    <property type="entry name" value="Glycosyltransferase_grp1"/>
</dbReference>
<dbReference type="InterPro" id="IPR001296">
    <property type="entry name" value="Glyco_trans_1"/>
</dbReference>
<proteinExistence type="predicted"/>
<feature type="domain" description="Glycosyltransferase subfamily 4-like N-terminal" evidence="4">
    <location>
        <begin position="18"/>
        <end position="131"/>
    </location>
</feature>
<gene>
    <name evidence="5" type="ORF">COY37_06545</name>
</gene>
<comment type="caution">
    <text evidence="5">The sequence shown here is derived from an EMBL/GenBank/DDBJ whole genome shotgun (WGS) entry which is preliminary data.</text>
</comment>
<dbReference type="Gene3D" id="3.40.50.2000">
    <property type="entry name" value="Glycogen Phosphorylase B"/>
    <property type="match status" value="2"/>
</dbReference>
<sequence>MKILLISPPWIKVPPSGYGGIEWVVALLADELVKRGNEVVLFATGDSDTLADVKYFYEEGQTSKLGTLNMTIYDSIQVSEAYKIAEEFEIVHDHSGFLGVAFSHKIKRPMLHTLHGPFTADTSMFYTHFKDAAYYNAISDYQRSCLPILNYVDTVYNAIDIHNYPFSKVKDDYLIMVSRISEAKGTHLAIEVAKERGEKLILVGKIDPIDMEYFDAKVKPHIDGKQIVYTGEIDEAEKRQLLKMAKCFVFPIQWPEPFGLVMAEAMACGTPVVAIRNGSSPEVVADGKVGYIVETVDEMPAAIDNALKIDPQVCRDYVLANFSPETMADKYEQNYRKILEKQ</sequence>
<evidence type="ECO:0000256" key="1">
    <source>
        <dbReference type="ARBA" id="ARBA00022676"/>
    </source>
</evidence>
<dbReference type="Pfam" id="PF13439">
    <property type="entry name" value="Glyco_transf_4"/>
    <property type="match status" value="1"/>
</dbReference>
<dbReference type="RefSeq" id="WP_286677668.1">
    <property type="nucleotide sequence ID" value="NZ_MNXI01000022.1"/>
</dbReference>
<protein>
    <submittedName>
        <fullName evidence="5">Glycosyl transferase</fullName>
    </submittedName>
</protein>
<organism evidence="5 6">
    <name type="scientific">Candidatus Aquicultor secundus</name>
    <dbReference type="NCBI Taxonomy" id="1973895"/>
    <lineage>
        <taxon>Bacteria</taxon>
        <taxon>Bacillati</taxon>
        <taxon>Actinomycetota</taxon>
        <taxon>Candidatus Aquicultoria</taxon>
        <taxon>Candidatus Aquicultorales</taxon>
        <taxon>Candidatus Aquicultoraceae</taxon>
        <taxon>Candidatus Aquicultor</taxon>
    </lineage>
</organism>
<keyword evidence="1" id="KW-0328">Glycosyltransferase</keyword>
<dbReference type="EMBL" id="PFNG01000157">
    <property type="protein sequence ID" value="PIZ38181.1"/>
    <property type="molecule type" value="Genomic_DNA"/>
</dbReference>
<reference evidence="6" key="1">
    <citation type="submission" date="2017-09" db="EMBL/GenBank/DDBJ databases">
        <title>Depth-based differentiation of microbial function through sediment-hosted aquifers and enrichment of novel symbionts in the deep terrestrial subsurface.</title>
        <authorList>
            <person name="Probst A.J."/>
            <person name="Ladd B."/>
            <person name="Jarett J.K."/>
            <person name="Geller-Mcgrath D.E."/>
            <person name="Sieber C.M.K."/>
            <person name="Emerson J.B."/>
            <person name="Anantharaman K."/>
            <person name="Thomas B.C."/>
            <person name="Malmstrom R."/>
            <person name="Stieglmeier M."/>
            <person name="Klingl A."/>
            <person name="Woyke T."/>
            <person name="Ryan C.M."/>
            <person name="Banfield J.F."/>
        </authorList>
    </citation>
    <scope>NUCLEOTIDE SEQUENCE [LARGE SCALE GENOMIC DNA]</scope>
</reference>
<evidence type="ECO:0000259" key="4">
    <source>
        <dbReference type="Pfam" id="PF13439"/>
    </source>
</evidence>
<dbReference type="Proteomes" id="UP000230956">
    <property type="component" value="Unassembled WGS sequence"/>
</dbReference>
<dbReference type="GO" id="GO:0016757">
    <property type="term" value="F:glycosyltransferase activity"/>
    <property type="evidence" value="ECO:0007669"/>
    <property type="project" value="UniProtKB-KW"/>
</dbReference>
<evidence type="ECO:0000256" key="2">
    <source>
        <dbReference type="ARBA" id="ARBA00022679"/>
    </source>
</evidence>
<dbReference type="AlphaFoldDB" id="A0A2M7T7H5"/>
<dbReference type="CDD" id="cd03802">
    <property type="entry name" value="GT4_AviGT4-like"/>
    <property type="match status" value="1"/>
</dbReference>
<evidence type="ECO:0000313" key="5">
    <source>
        <dbReference type="EMBL" id="PIZ38181.1"/>
    </source>
</evidence>
<dbReference type="PANTHER" id="PTHR45947:SF3">
    <property type="entry name" value="SULFOQUINOVOSYL TRANSFERASE SQD2"/>
    <property type="match status" value="1"/>
</dbReference>
<dbReference type="SUPFAM" id="SSF53756">
    <property type="entry name" value="UDP-Glycosyltransferase/glycogen phosphorylase"/>
    <property type="match status" value="1"/>
</dbReference>
<dbReference type="GO" id="GO:1901137">
    <property type="term" value="P:carbohydrate derivative biosynthetic process"/>
    <property type="evidence" value="ECO:0007669"/>
    <property type="project" value="UniProtKB-ARBA"/>
</dbReference>
<name>A0A2M7T7H5_9ACTN</name>
<evidence type="ECO:0000313" key="6">
    <source>
        <dbReference type="Proteomes" id="UP000230956"/>
    </source>
</evidence>
<keyword evidence="2 5" id="KW-0808">Transferase</keyword>
<evidence type="ECO:0000259" key="3">
    <source>
        <dbReference type="Pfam" id="PF00534"/>
    </source>
</evidence>
<dbReference type="PANTHER" id="PTHR45947">
    <property type="entry name" value="SULFOQUINOVOSYL TRANSFERASE SQD2"/>
    <property type="match status" value="1"/>
</dbReference>
<dbReference type="InterPro" id="IPR028098">
    <property type="entry name" value="Glyco_trans_4-like_N"/>
</dbReference>
<accession>A0A2M7T7H5</accession>